<protein>
    <recommendedName>
        <fullName evidence="3">Transposase</fullName>
    </recommendedName>
</protein>
<evidence type="ECO:0000313" key="2">
    <source>
        <dbReference type="Proteomes" id="UP000766986"/>
    </source>
</evidence>
<organism evidence="1 2">
    <name type="scientific">Mediterranea massiliensis</name>
    <dbReference type="NCBI Taxonomy" id="1841865"/>
    <lineage>
        <taxon>Bacteria</taxon>
        <taxon>Pseudomonadati</taxon>
        <taxon>Bacteroidota</taxon>
        <taxon>Bacteroidia</taxon>
        <taxon>Bacteroidales</taxon>
        <taxon>Bacteroidaceae</taxon>
        <taxon>Mediterranea</taxon>
    </lineage>
</organism>
<sequence>MRVSEELNKRLKEKYSPEGNGLRKAQLRMLKELVLFDEIMKKYQIPY</sequence>
<name>A0ABS2E418_9BACT</name>
<evidence type="ECO:0008006" key="3">
    <source>
        <dbReference type="Google" id="ProtNLM"/>
    </source>
</evidence>
<proteinExistence type="predicted"/>
<dbReference type="RefSeq" id="WP_205096508.1">
    <property type="nucleotide sequence ID" value="NZ_JACLYZ010000053.1"/>
</dbReference>
<dbReference type="EMBL" id="JACLYZ010000053">
    <property type="protein sequence ID" value="MBM6736344.1"/>
    <property type="molecule type" value="Genomic_DNA"/>
</dbReference>
<accession>A0ABS2E418</accession>
<comment type="caution">
    <text evidence="1">The sequence shown here is derived from an EMBL/GenBank/DDBJ whole genome shotgun (WGS) entry which is preliminary data.</text>
</comment>
<keyword evidence="2" id="KW-1185">Reference proteome</keyword>
<reference evidence="1 2" key="1">
    <citation type="journal article" date="2021" name="Sci. Rep.">
        <title>The distribution of antibiotic resistance genes in chicken gut microbiota commensals.</title>
        <authorList>
            <person name="Juricova H."/>
            <person name="Matiasovicova J."/>
            <person name="Kubasova T."/>
            <person name="Cejkova D."/>
            <person name="Rychlik I."/>
        </authorList>
    </citation>
    <scope>NUCLEOTIDE SEQUENCE [LARGE SCALE GENOMIC DNA]</scope>
    <source>
        <strain evidence="1 2">An772</strain>
    </source>
</reference>
<dbReference type="Proteomes" id="UP000766986">
    <property type="component" value="Unassembled WGS sequence"/>
</dbReference>
<gene>
    <name evidence="1" type="ORF">H7U35_14180</name>
</gene>
<evidence type="ECO:0000313" key="1">
    <source>
        <dbReference type="EMBL" id="MBM6736344.1"/>
    </source>
</evidence>